<accession>H6X3T6</accession>
<dbReference type="GeneID" id="14012717"/>
<organism evidence="1 2">
    <name type="scientific">Klebsiella phage vB_KleM_RaK2</name>
    <dbReference type="NCBI Taxonomy" id="1147094"/>
    <lineage>
        <taxon>Viruses</taxon>
        <taxon>Duplodnaviria</taxon>
        <taxon>Heunggongvirae</taxon>
        <taxon>Uroviricota</taxon>
        <taxon>Caudoviricetes</taxon>
        <taxon>Alcyoneusvirus</taxon>
        <taxon>Alcyoneusvirus RaK2</taxon>
    </lineage>
</organism>
<dbReference type="EMBL" id="JQ513383">
    <property type="protein sequence ID" value="AFA44402.1"/>
    <property type="molecule type" value="Genomic_DNA"/>
</dbReference>
<keyword evidence="2" id="KW-1185">Reference proteome</keyword>
<gene>
    <name evidence="1" type="ORF">RaK2_00129</name>
</gene>
<dbReference type="OrthoDB" id="22474at10239"/>
<protein>
    <submittedName>
        <fullName evidence="1">Uncharacterized protein</fullName>
    </submittedName>
</protein>
<dbReference type="Proteomes" id="UP000007524">
    <property type="component" value="Segment"/>
</dbReference>
<proteinExistence type="predicted"/>
<dbReference type="RefSeq" id="YP_007007284.1">
    <property type="nucleotide sequence ID" value="NC_019526.1"/>
</dbReference>
<reference evidence="1 2" key="1">
    <citation type="journal article" date="2012" name="J. Virol.">
        <title>Genome of Klebsiella sp.-Infecting Bacteriophage vB_KleM_RaK2.</title>
        <authorList>
            <person name="Simoliunas E."/>
            <person name="Kaliniene L."/>
            <person name="Truncaite L."/>
            <person name="Klausa V."/>
            <person name="Zajanckauskaite A."/>
            <person name="Meskys R."/>
        </authorList>
    </citation>
    <scope>NUCLEOTIDE SEQUENCE [LARGE SCALE GENOMIC DNA]</scope>
</reference>
<sequence length="89" mass="10486">MDAKNQNLLDSIFEHTSEKRSIQHFSNRADHAINSVINLLEYIETEFDADDAEDLKKRLFLSIKNRDYKKFQKGLENIALDESRKNKDN</sequence>
<dbReference type="KEGG" id="vg:14012717"/>
<evidence type="ECO:0000313" key="2">
    <source>
        <dbReference type="Proteomes" id="UP000007524"/>
    </source>
</evidence>
<evidence type="ECO:0000313" key="1">
    <source>
        <dbReference type="EMBL" id="AFA44402.1"/>
    </source>
</evidence>
<name>H6X3T6_9CAUD</name>